<dbReference type="PANTHER" id="PTHR43284">
    <property type="entry name" value="ASPARAGINE SYNTHETASE (GLUTAMINE-HYDROLYZING)"/>
    <property type="match status" value="1"/>
</dbReference>
<organism evidence="9 10">
    <name type="scientific">Congregibacter brevis</name>
    <dbReference type="NCBI Taxonomy" id="3081201"/>
    <lineage>
        <taxon>Bacteria</taxon>
        <taxon>Pseudomonadati</taxon>
        <taxon>Pseudomonadota</taxon>
        <taxon>Gammaproteobacteria</taxon>
        <taxon>Cellvibrionales</taxon>
        <taxon>Halieaceae</taxon>
        <taxon>Congregibacter</taxon>
    </lineage>
</organism>
<evidence type="ECO:0000256" key="4">
    <source>
        <dbReference type="ARBA" id="ARBA00022741"/>
    </source>
</evidence>
<feature type="domain" description="Glutamine amidotransferase type-2" evidence="8">
    <location>
        <begin position="2"/>
        <end position="213"/>
    </location>
</feature>
<evidence type="ECO:0000313" key="10">
    <source>
        <dbReference type="Proteomes" id="UP001626549"/>
    </source>
</evidence>
<sequence length="627" mass="71395">MCGIAGFTQIHKPIGDEQLLLRMGEAIRHRGPDAHDSYLDSGVGLHHRRLSIIDLSKAGTQPMHSTCGRYVIVFNGEIYNFIELRQSLENEGHVFQTHTDTEVILALYAKKGRECLGDLNGMFAFAIWDKQTQSLFLARDRIGKKPLYYTFINGDIAFASELKALLAADLVKRTVRLDALYDFFAYQYVPDPKCIFEGVYKLEPGYWLELNAKGHQKQQYWDVSFTQTAIGEDNARGKLKCHIDNATKRRMIADVPLGAFLSGGVDSSGIVATMARQSSKPVTTCSIGFDEERFNETEFALSVARQYETDHHEHTVRDTVAENLEEIVGYFDEPFADPSLVPTYFVSKLARQHVTVALAGDGGDEIFAGYEKYTIDAIENKWRERTPRWLRVRLFPYISKALQHSSVNFLRRTSTFLDALTKDSALAFYQTNAQITDDQWRRISSDSTREQLGIYHPSKLTIDAYTNCDGADHLSRILYTDIKTYLSGDILVKVDRMSMAHSLEVRAPLLDYTLVEFAGSLPSDLKLCNGEKKYLLKSAFRSGLPDDILTRKKMGFSPPVAEWLRDDLKGLAEKALFETNAGLLRFMEIESIKKIWDEHQSAKKDHASLLWSLLMFQLWWNKYMQQT</sequence>
<keyword evidence="6" id="KW-0315">Glutamine amidotransferase</keyword>
<dbReference type="InterPro" id="IPR014729">
    <property type="entry name" value="Rossmann-like_a/b/a_fold"/>
</dbReference>
<dbReference type="PANTHER" id="PTHR43284:SF1">
    <property type="entry name" value="ASPARAGINE SYNTHETASE"/>
    <property type="match status" value="1"/>
</dbReference>
<evidence type="ECO:0000256" key="5">
    <source>
        <dbReference type="ARBA" id="ARBA00022840"/>
    </source>
</evidence>
<evidence type="ECO:0000256" key="7">
    <source>
        <dbReference type="ARBA" id="ARBA00048741"/>
    </source>
</evidence>
<keyword evidence="4" id="KW-0547">Nucleotide-binding</keyword>
<dbReference type="NCBIfam" id="TIGR01536">
    <property type="entry name" value="asn_synth_AEB"/>
    <property type="match status" value="1"/>
</dbReference>
<evidence type="ECO:0000313" key="9">
    <source>
        <dbReference type="EMBL" id="WOJ98292.1"/>
    </source>
</evidence>
<dbReference type="PIRSF" id="PIRSF001589">
    <property type="entry name" value="Asn_synthetase_glu-h"/>
    <property type="match status" value="1"/>
</dbReference>
<dbReference type="GO" id="GO:0004066">
    <property type="term" value="F:asparagine synthase (glutamine-hydrolyzing) activity"/>
    <property type="evidence" value="ECO:0007669"/>
    <property type="project" value="UniProtKB-EC"/>
</dbReference>
<keyword evidence="10" id="KW-1185">Reference proteome</keyword>
<evidence type="ECO:0000256" key="6">
    <source>
        <dbReference type="ARBA" id="ARBA00022962"/>
    </source>
</evidence>
<evidence type="ECO:0000256" key="2">
    <source>
        <dbReference type="ARBA" id="ARBA00005752"/>
    </source>
</evidence>
<dbReference type="EC" id="6.3.5.4" evidence="3"/>
<evidence type="ECO:0000259" key="8">
    <source>
        <dbReference type="PROSITE" id="PS51278"/>
    </source>
</evidence>
<dbReference type="InterPro" id="IPR029055">
    <property type="entry name" value="Ntn_hydrolases_N"/>
</dbReference>
<protein>
    <recommendedName>
        <fullName evidence="3">asparagine synthase (glutamine-hydrolyzing)</fullName>
        <ecNumber evidence="3">6.3.5.4</ecNumber>
    </recommendedName>
</protein>
<dbReference type="Pfam" id="PF13537">
    <property type="entry name" value="GATase_7"/>
    <property type="match status" value="1"/>
</dbReference>
<keyword evidence="9" id="KW-0436">Ligase</keyword>
<dbReference type="InterPro" id="IPR033738">
    <property type="entry name" value="AsnB_N"/>
</dbReference>
<comment type="pathway">
    <text evidence="1">Amino-acid biosynthesis; L-asparagine biosynthesis; L-asparagine from L-aspartate (L-Gln route): step 1/1.</text>
</comment>
<reference evidence="9 10" key="1">
    <citation type="submission" date="2023-10" db="EMBL/GenBank/DDBJ databases">
        <title>Two novel species belonging to the OM43/NOR5 clade.</title>
        <authorList>
            <person name="Park M."/>
        </authorList>
    </citation>
    <scope>NUCLEOTIDE SEQUENCE [LARGE SCALE GENOMIC DNA]</scope>
    <source>
        <strain evidence="9 10">IMCC45268</strain>
    </source>
</reference>
<dbReference type="PROSITE" id="PS51278">
    <property type="entry name" value="GATASE_TYPE_2"/>
    <property type="match status" value="1"/>
</dbReference>
<comment type="catalytic activity">
    <reaction evidence="7">
        <text>L-aspartate + L-glutamine + ATP + H2O = L-asparagine + L-glutamate + AMP + diphosphate + H(+)</text>
        <dbReference type="Rhea" id="RHEA:12228"/>
        <dbReference type="ChEBI" id="CHEBI:15377"/>
        <dbReference type="ChEBI" id="CHEBI:15378"/>
        <dbReference type="ChEBI" id="CHEBI:29985"/>
        <dbReference type="ChEBI" id="CHEBI:29991"/>
        <dbReference type="ChEBI" id="CHEBI:30616"/>
        <dbReference type="ChEBI" id="CHEBI:33019"/>
        <dbReference type="ChEBI" id="CHEBI:58048"/>
        <dbReference type="ChEBI" id="CHEBI:58359"/>
        <dbReference type="ChEBI" id="CHEBI:456215"/>
        <dbReference type="EC" id="6.3.5.4"/>
    </reaction>
</comment>
<dbReference type="InterPro" id="IPR006426">
    <property type="entry name" value="Asn_synth_AEB"/>
</dbReference>
<dbReference type="Proteomes" id="UP001626549">
    <property type="component" value="Chromosome"/>
</dbReference>
<name>A0ABZ0IFI2_9GAMM</name>
<dbReference type="CDD" id="cd00712">
    <property type="entry name" value="AsnB"/>
    <property type="match status" value="1"/>
</dbReference>
<comment type="similarity">
    <text evidence="2">Belongs to the asparagine synthetase family.</text>
</comment>
<dbReference type="CDD" id="cd01991">
    <property type="entry name" value="Asn_synthase_B_C"/>
    <property type="match status" value="1"/>
</dbReference>
<dbReference type="InterPro" id="IPR051786">
    <property type="entry name" value="ASN_synthetase/amidase"/>
</dbReference>
<dbReference type="RefSeq" id="WP_407329601.1">
    <property type="nucleotide sequence ID" value="NZ_CP136865.1"/>
</dbReference>
<dbReference type="EMBL" id="CP136865">
    <property type="protein sequence ID" value="WOJ98292.1"/>
    <property type="molecule type" value="Genomic_DNA"/>
</dbReference>
<dbReference type="Gene3D" id="3.60.20.10">
    <property type="entry name" value="Glutamine Phosphoribosylpyrophosphate, subunit 1, domain 1"/>
    <property type="match status" value="1"/>
</dbReference>
<gene>
    <name evidence="9" type="primary">asnB</name>
    <name evidence="9" type="ORF">R0137_06905</name>
</gene>
<proteinExistence type="inferred from homology"/>
<dbReference type="InterPro" id="IPR017932">
    <property type="entry name" value="GATase_2_dom"/>
</dbReference>
<dbReference type="InterPro" id="IPR001962">
    <property type="entry name" value="Asn_synthase"/>
</dbReference>
<dbReference type="Gene3D" id="3.40.50.620">
    <property type="entry name" value="HUPs"/>
    <property type="match status" value="1"/>
</dbReference>
<keyword evidence="5" id="KW-0067">ATP-binding</keyword>
<evidence type="ECO:0000256" key="1">
    <source>
        <dbReference type="ARBA" id="ARBA00005187"/>
    </source>
</evidence>
<accession>A0ABZ0IFI2</accession>
<dbReference type="Pfam" id="PF00733">
    <property type="entry name" value="Asn_synthase"/>
    <property type="match status" value="1"/>
</dbReference>
<dbReference type="SUPFAM" id="SSF52402">
    <property type="entry name" value="Adenine nucleotide alpha hydrolases-like"/>
    <property type="match status" value="1"/>
</dbReference>
<evidence type="ECO:0000256" key="3">
    <source>
        <dbReference type="ARBA" id="ARBA00012737"/>
    </source>
</evidence>
<dbReference type="SUPFAM" id="SSF56235">
    <property type="entry name" value="N-terminal nucleophile aminohydrolases (Ntn hydrolases)"/>
    <property type="match status" value="1"/>
</dbReference>